<keyword evidence="1" id="KW-0805">Transcription regulation</keyword>
<dbReference type="InterPro" id="IPR009594">
    <property type="entry name" value="Tscrpt_reg_HTH_AraC_N"/>
</dbReference>
<name>A0ABS5F5H2_9PROT</name>
<organism evidence="4 5">
    <name type="scientific">Plastoroseomonas hellenica</name>
    <dbReference type="NCBI Taxonomy" id="2687306"/>
    <lineage>
        <taxon>Bacteria</taxon>
        <taxon>Pseudomonadati</taxon>
        <taxon>Pseudomonadota</taxon>
        <taxon>Alphaproteobacteria</taxon>
        <taxon>Acetobacterales</taxon>
        <taxon>Acetobacteraceae</taxon>
        <taxon>Plastoroseomonas</taxon>
    </lineage>
</organism>
<dbReference type="Proteomes" id="UP001196870">
    <property type="component" value="Unassembled WGS sequence"/>
</dbReference>
<evidence type="ECO:0000256" key="1">
    <source>
        <dbReference type="ARBA" id="ARBA00023015"/>
    </source>
</evidence>
<dbReference type="RefSeq" id="WP_211855590.1">
    <property type="nucleotide sequence ID" value="NZ_JAAGBB010000041.1"/>
</dbReference>
<reference evidence="5" key="1">
    <citation type="journal article" date="2021" name="Syst. Appl. Microbiol.">
        <title>Roseomonas hellenica sp. nov., isolated from roots of wild-growing Alkanna tinctoria.</title>
        <authorList>
            <person name="Rat A."/>
            <person name="Naranjo H.D."/>
            <person name="Lebbe L."/>
            <person name="Cnockaert M."/>
            <person name="Krigas N."/>
            <person name="Grigoriadou K."/>
            <person name="Maloupa E."/>
            <person name="Willems A."/>
        </authorList>
    </citation>
    <scope>NUCLEOTIDE SEQUENCE [LARGE SCALE GENOMIC DNA]</scope>
    <source>
        <strain evidence="5">LMG 31523</strain>
    </source>
</reference>
<proteinExistence type="predicted"/>
<evidence type="ECO:0000313" key="4">
    <source>
        <dbReference type="EMBL" id="MBR0667814.1"/>
    </source>
</evidence>
<keyword evidence="2" id="KW-0804">Transcription</keyword>
<dbReference type="InterPro" id="IPR018060">
    <property type="entry name" value="HTH_AraC"/>
</dbReference>
<feature type="domain" description="HTH araC/xylS-type" evidence="3">
    <location>
        <begin position="190"/>
        <end position="288"/>
    </location>
</feature>
<dbReference type="SMART" id="SM00342">
    <property type="entry name" value="HTH_ARAC"/>
    <property type="match status" value="1"/>
</dbReference>
<dbReference type="PROSITE" id="PS01124">
    <property type="entry name" value="HTH_ARAC_FAMILY_2"/>
    <property type="match status" value="1"/>
</dbReference>
<evidence type="ECO:0000259" key="3">
    <source>
        <dbReference type="PROSITE" id="PS01124"/>
    </source>
</evidence>
<evidence type="ECO:0000256" key="2">
    <source>
        <dbReference type="ARBA" id="ARBA00023163"/>
    </source>
</evidence>
<dbReference type="PANTHER" id="PTHR43436:SF1">
    <property type="entry name" value="TRANSCRIPTIONAL REGULATORY PROTEIN"/>
    <property type="match status" value="1"/>
</dbReference>
<dbReference type="Pfam" id="PF12833">
    <property type="entry name" value="HTH_18"/>
    <property type="match status" value="1"/>
</dbReference>
<dbReference type="EMBL" id="JAAGBB010000041">
    <property type="protein sequence ID" value="MBR0667814.1"/>
    <property type="molecule type" value="Genomic_DNA"/>
</dbReference>
<dbReference type="SUPFAM" id="SSF46689">
    <property type="entry name" value="Homeodomain-like"/>
    <property type="match status" value="2"/>
</dbReference>
<dbReference type="InterPro" id="IPR009057">
    <property type="entry name" value="Homeodomain-like_sf"/>
</dbReference>
<gene>
    <name evidence="4" type="ORF">GXW71_25895</name>
</gene>
<dbReference type="PANTHER" id="PTHR43436">
    <property type="entry name" value="ARAC-FAMILY TRANSCRIPTIONAL REGULATOR"/>
    <property type="match status" value="1"/>
</dbReference>
<dbReference type="Pfam" id="PF06719">
    <property type="entry name" value="AraC_N"/>
    <property type="match status" value="1"/>
</dbReference>
<dbReference type="Gene3D" id="1.10.10.60">
    <property type="entry name" value="Homeodomain-like"/>
    <property type="match status" value="2"/>
</dbReference>
<keyword evidence="5" id="KW-1185">Reference proteome</keyword>
<protein>
    <submittedName>
        <fullName evidence="4">AraC family transcriptional regulator</fullName>
    </submittedName>
</protein>
<sequence length="299" mass="32471">MSTTEILAGLIDRFTGEDGIHETAIPNLALVRCSRPTVPLHGLHKPALCIIAQGRKQVILGDAIHHYDSARCLVASVDVPVIGQVIEATAPRPYLCIRLDLNLAVLSELALELGLGRGNAEPGPSLAVSPVTTDLLDAAARLVRLLGSPHDIPPLAPLAEREILYRLLTGEQGARLCQIAHAGSRLHQVNRAIAWIRANFDRPFRIEDVAAAAHMSASTLHEHFKAVTAMSPLQYQKQLRLQEARRLILSRAMDAATAGHSVGYESPSQFSREYSRLFGAPPIRDIARLRSEPFSAVAV</sequence>
<accession>A0ABS5F5H2</accession>
<evidence type="ECO:0000313" key="5">
    <source>
        <dbReference type="Proteomes" id="UP001196870"/>
    </source>
</evidence>
<comment type="caution">
    <text evidence="4">The sequence shown here is derived from an EMBL/GenBank/DDBJ whole genome shotgun (WGS) entry which is preliminary data.</text>
</comment>